<gene>
    <name evidence="7" type="ORF">ABUE30_05495</name>
</gene>
<dbReference type="Pfam" id="PF01943">
    <property type="entry name" value="Polysacc_synt"/>
    <property type="match status" value="1"/>
</dbReference>
<evidence type="ECO:0000313" key="7">
    <source>
        <dbReference type="EMBL" id="MFM2484525.1"/>
    </source>
</evidence>
<keyword evidence="2" id="KW-1003">Cell membrane</keyword>
<comment type="caution">
    <text evidence="7">The sequence shown here is derived from an EMBL/GenBank/DDBJ whole genome shotgun (WGS) entry which is preliminary data.</text>
</comment>
<dbReference type="PANTHER" id="PTHR30250">
    <property type="entry name" value="PST FAMILY PREDICTED COLANIC ACID TRANSPORTER"/>
    <property type="match status" value="1"/>
</dbReference>
<feature type="transmembrane region" description="Helical" evidence="6">
    <location>
        <begin position="248"/>
        <end position="270"/>
    </location>
</feature>
<evidence type="ECO:0000256" key="2">
    <source>
        <dbReference type="ARBA" id="ARBA00022475"/>
    </source>
</evidence>
<dbReference type="EMBL" id="JBEQCT010000002">
    <property type="protein sequence ID" value="MFM2484525.1"/>
    <property type="molecule type" value="Genomic_DNA"/>
</dbReference>
<feature type="transmembrane region" description="Helical" evidence="6">
    <location>
        <begin position="217"/>
        <end position="236"/>
    </location>
</feature>
<organism evidence="7 8">
    <name type="scientific">Celerinatantimonas yamalensis</name>
    <dbReference type="NCBI Taxonomy" id="559956"/>
    <lineage>
        <taxon>Bacteria</taxon>
        <taxon>Pseudomonadati</taxon>
        <taxon>Pseudomonadota</taxon>
        <taxon>Gammaproteobacteria</taxon>
        <taxon>Celerinatantimonadaceae</taxon>
        <taxon>Celerinatantimonas</taxon>
    </lineage>
</organism>
<protein>
    <submittedName>
        <fullName evidence="7">Oligosaccharide flippase family protein</fullName>
    </submittedName>
</protein>
<feature type="transmembrane region" description="Helical" evidence="6">
    <location>
        <begin position="12"/>
        <end position="31"/>
    </location>
</feature>
<feature type="transmembrane region" description="Helical" evidence="6">
    <location>
        <begin position="117"/>
        <end position="140"/>
    </location>
</feature>
<name>A0ABW9G5L4_9GAMM</name>
<keyword evidence="3 6" id="KW-0812">Transmembrane</keyword>
<keyword evidence="5 6" id="KW-0472">Membrane</keyword>
<reference evidence="7 8" key="1">
    <citation type="journal article" date="2013" name="Int. J. Syst. Evol. Microbiol.">
        <title>Celerinatantimonas yamalensis sp. nov., a cold-adapted diazotrophic bacterium from a cold permafrost brine.</title>
        <authorList>
            <person name="Shcherbakova V."/>
            <person name="Chuvilskaya N."/>
            <person name="Rivkina E."/>
            <person name="Demidov N."/>
            <person name="Uchaeva V."/>
            <person name="Suetin S."/>
            <person name="Suzina N."/>
            <person name="Gilichinsky D."/>
        </authorList>
    </citation>
    <scope>NUCLEOTIDE SEQUENCE [LARGE SCALE GENOMIC DNA]</scope>
    <source>
        <strain evidence="7 8">C7</strain>
    </source>
</reference>
<evidence type="ECO:0000313" key="8">
    <source>
        <dbReference type="Proteomes" id="UP001629953"/>
    </source>
</evidence>
<dbReference type="PANTHER" id="PTHR30250:SF11">
    <property type="entry name" value="O-ANTIGEN TRANSPORTER-RELATED"/>
    <property type="match status" value="1"/>
</dbReference>
<comment type="subcellular location">
    <subcellularLocation>
        <location evidence="1">Cell membrane</location>
        <topology evidence="1">Multi-pass membrane protein</topology>
    </subcellularLocation>
</comment>
<feature type="transmembrane region" description="Helical" evidence="6">
    <location>
        <begin position="329"/>
        <end position="352"/>
    </location>
</feature>
<keyword evidence="4 6" id="KW-1133">Transmembrane helix</keyword>
<accession>A0ABW9G5L4</accession>
<proteinExistence type="predicted"/>
<feature type="transmembrane region" description="Helical" evidence="6">
    <location>
        <begin position="43"/>
        <end position="65"/>
    </location>
</feature>
<feature type="transmembrane region" description="Helical" evidence="6">
    <location>
        <begin position="291"/>
        <end position="317"/>
    </location>
</feature>
<dbReference type="InterPro" id="IPR050833">
    <property type="entry name" value="Poly_Biosynth_Transport"/>
</dbReference>
<feature type="transmembrane region" description="Helical" evidence="6">
    <location>
        <begin position="359"/>
        <end position="379"/>
    </location>
</feature>
<feature type="transmembrane region" description="Helical" evidence="6">
    <location>
        <begin position="385"/>
        <end position="406"/>
    </location>
</feature>
<evidence type="ECO:0000256" key="3">
    <source>
        <dbReference type="ARBA" id="ARBA00022692"/>
    </source>
</evidence>
<sequence length="426" mass="49745">MKTAEVKQRFIKLFSVNLIVKGASFLLLPVYLNLMSQEEFGNYSYIISIVGMMAFVFGIGQHATLNRFYHSSEYTRDALVENVHLILFTSFLFFGFFIILFKSYFIELFLKHVISDVVFYSMLILAMLTALNQILMSFLYQSENIKLIQRKSIVEFFIINVSSLCLLYFVSLPKSELRILAVSVSYVMILAFYYRFFLKKHNFKFKNSTIAFYKRGISNGFPMAVGSLSVFFINFGDRFVIEKKLDNSLLGVFSFAMVIIGILMLVFQSFQNVWLPYFFKEKNLDLSFQRAYKIILIFFGVSVIMGISFYGLVYILANYFIDHSYIKSLGFLWLLVFASFFQIAGMTIAGFYQIFEKNHIVVPINILAGIINIFMNYYFIERYGILGSALSTVLISVMLFFVHFYLVNFYRKRGNYGEYFTKYKIQ</sequence>
<evidence type="ECO:0000256" key="1">
    <source>
        <dbReference type="ARBA" id="ARBA00004651"/>
    </source>
</evidence>
<feature type="transmembrane region" description="Helical" evidence="6">
    <location>
        <begin position="85"/>
        <end position="105"/>
    </location>
</feature>
<evidence type="ECO:0000256" key="5">
    <source>
        <dbReference type="ARBA" id="ARBA00023136"/>
    </source>
</evidence>
<dbReference type="Proteomes" id="UP001629953">
    <property type="component" value="Unassembled WGS sequence"/>
</dbReference>
<keyword evidence="8" id="KW-1185">Reference proteome</keyword>
<feature type="transmembrane region" description="Helical" evidence="6">
    <location>
        <begin position="152"/>
        <end position="171"/>
    </location>
</feature>
<feature type="transmembrane region" description="Helical" evidence="6">
    <location>
        <begin position="177"/>
        <end position="196"/>
    </location>
</feature>
<evidence type="ECO:0000256" key="4">
    <source>
        <dbReference type="ARBA" id="ARBA00022989"/>
    </source>
</evidence>
<dbReference type="RefSeq" id="WP_408622709.1">
    <property type="nucleotide sequence ID" value="NZ_JBEQCT010000002.1"/>
</dbReference>
<evidence type="ECO:0000256" key="6">
    <source>
        <dbReference type="SAM" id="Phobius"/>
    </source>
</evidence>
<dbReference type="InterPro" id="IPR002797">
    <property type="entry name" value="Polysacc_synth"/>
</dbReference>